<comment type="similarity">
    <text evidence="1">Belongs to the universal ribosomal protein uL29 family.</text>
</comment>
<dbReference type="PROSITE" id="PS00579">
    <property type="entry name" value="RIBOSOMAL_L29"/>
    <property type="match status" value="1"/>
</dbReference>
<dbReference type="PANTHER" id="PTHR10916:SF0">
    <property type="entry name" value="LARGE RIBOSOMAL SUBUNIT PROTEIN UL29C"/>
    <property type="match status" value="1"/>
</dbReference>
<dbReference type="EMBL" id="LNQE01000194">
    <property type="protein sequence ID" value="KUG28664.1"/>
    <property type="molecule type" value="Genomic_DNA"/>
</dbReference>
<name>A0A0W8G687_9ZZZZ</name>
<evidence type="ECO:0000256" key="1">
    <source>
        <dbReference type="ARBA" id="ARBA00009254"/>
    </source>
</evidence>
<accession>A0A0W8G687</accession>
<evidence type="ECO:0000256" key="2">
    <source>
        <dbReference type="ARBA" id="ARBA00022980"/>
    </source>
</evidence>
<dbReference type="PANTHER" id="PTHR10916">
    <property type="entry name" value="60S RIBOSOMAL PROTEIN L35/50S RIBOSOMAL PROTEIN L29"/>
    <property type="match status" value="1"/>
</dbReference>
<dbReference type="GO" id="GO:0006412">
    <property type="term" value="P:translation"/>
    <property type="evidence" value="ECO:0007669"/>
    <property type="project" value="InterPro"/>
</dbReference>
<dbReference type="InterPro" id="IPR018254">
    <property type="entry name" value="Ribosomal_uL29_CS"/>
</dbReference>
<dbReference type="FunFam" id="1.10.287.310:FF:000001">
    <property type="entry name" value="50S ribosomal protein L29"/>
    <property type="match status" value="1"/>
</dbReference>
<dbReference type="GO" id="GO:0022625">
    <property type="term" value="C:cytosolic large ribosomal subunit"/>
    <property type="evidence" value="ECO:0007669"/>
    <property type="project" value="TreeGrafter"/>
</dbReference>
<dbReference type="InterPro" id="IPR036049">
    <property type="entry name" value="Ribosomal_uL29_sf"/>
</dbReference>
<reference evidence="6" key="1">
    <citation type="journal article" date="2015" name="Proc. Natl. Acad. Sci. U.S.A.">
        <title>Networks of energetic and metabolic interactions define dynamics in microbial communities.</title>
        <authorList>
            <person name="Embree M."/>
            <person name="Liu J.K."/>
            <person name="Al-Bassam M.M."/>
            <person name="Zengler K."/>
        </authorList>
    </citation>
    <scope>NUCLEOTIDE SEQUENCE</scope>
</reference>
<dbReference type="Pfam" id="PF00831">
    <property type="entry name" value="Ribosomal_L29"/>
    <property type="match status" value="1"/>
</dbReference>
<dbReference type="InterPro" id="IPR001854">
    <property type="entry name" value="Ribosomal_uL29"/>
</dbReference>
<dbReference type="GO" id="GO:0003735">
    <property type="term" value="F:structural constituent of ribosome"/>
    <property type="evidence" value="ECO:0007669"/>
    <property type="project" value="InterPro"/>
</dbReference>
<evidence type="ECO:0000256" key="5">
    <source>
        <dbReference type="ARBA" id="ARBA00035476"/>
    </source>
</evidence>
<dbReference type="AlphaFoldDB" id="A0A0W8G687"/>
<sequence length="65" mass="7421">MKVAELREKEVKALHDLLGESREELFKLRFQHATAQLEKTHKLGDVKKNIARILTVLREKSAPGA</sequence>
<dbReference type="CDD" id="cd00427">
    <property type="entry name" value="Ribosomal_L29_HIP"/>
    <property type="match status" value="1"/>
</dbReference>
<dbReference type="SUPFAM" id="SSF46561">
    <property type="entry name" value="Ribosomal protein L29 (L29p)"/>
    <property type="match status" value="1"/>
</dbReference>
<evidence type="ECO:0000313" key="6">
    <source>
        <dbReference type="EMBL" id="KUG28664.1"/>
    </source>
</evidence>
<dbReference type="InterPro" id="IPR050063">
    <property type="entry name" value="Ribosomal_protein_uL29"/>
</dbReference>
<evidence type="ECO:0000256" key="4">
    <source>
        <dbReference type="ARBA" id="ARBA00035204"/>
    </source>
</evidence>
<proteinExistence type="inferred from homology"/>
<keyword evidence="2 6" id="KW-0689">Ribosomal protein</keyword>
<evidence type="ECO:0000256" key="3">
    <source>
        <dbReference type="ARBA" id="ARBA00023274"/>
    </source>
</evidence>
<comment type="caution">
    <text evidence="6">The sequence shown here is derived from an EMBL/GenBank/DDBJ whole genome shotgun (WGS) entry which is preliminary data.</text>
</comment>
<dbReference type="HAMAP" id="MF_00374">
    <property type="entry name" value="Ribosomal_uL29"/>
    <property type="match status" value="1"/>
</dbReference>
<dbReference type="NCBIfam" id="TIGR00012">
    <property type="entry name" value="L29"/>
    <property type="match status" value="1"/>
</dbReference>
<keyword evidence="3" id="KW-0687">Ribonucleoprotein</keyword>
<dbReference type="Gene3D" id="1.10.287.310">
    <property type="match status" value="1"/>
</dbReference>
<gene>
    <name evidence="6" type="ORF">ASZ90_001447</name>
</gene>
<organism evidence="6">
    <name type="scientific">hydrocarbon metagenome</name>
    <dbReference type="NCBI Taxonomy" id="938273"/>
    <lineage>
        <taxon>unclassified sequences</taxon>
        <taxon>metagenomes</taxon>
        <taxon>ecological metagenomes</taxon>
    </lineage>
</organism>
<protein>
    <recommendedName>
        <fullName evidence="4">Large ribosomal subunit protein uL29</fullName>
    </recommendedName>
    <alternativeName>
        <fullName evidence="5">50S ribosomal protein L29</fullName>
    </alternativeName>
</protein>